<sequence length="139" mass="16092">MSLEQRCAEAGLKMTGQRKIILKVLDEADDHPSVEAVYERAKNIDATISMATVYRTLNLLDELQLVIRRDFNEKFSRYDINTDHHHHLIDVESGEVIEFQNQEIEDMKSRIARSLGYDLVECKLELYGRKIKKKPDVSG</sequence>
<evidence type="ECO:0000256" key="2">
    <source>
        <dbReference type="ARBA" id="ARBA00022491"/>
    </source>
</evidence>
<dbReference type="InterPro" id="IPR036388">
    <property type="entry name" value="WH-like_DNA-bd_sf"/>
</dbReference>
<keyword evidence="8" id="KW-0408">Iron</keyword>
<evidence type="ECO:0000256" key="8">
    <source>
        <dbReference type="PIRSR" id="PIRSR602481-2"/>
    </source>
</evidence>
<evidence type="ECO:0000256" key="4">
    <source>
        <dbReference type="ARBA" id="ARBA00022833"/>
    </source>
</evidence>
<keyword evidence="3 8" id="KW-0479">Metal-binding</keyword>
<dbReference type="GO" id="GO:1900376">
    <property type="term" value="P:regulation of secondary metabolite biosynthetic process"/>
    <property type="evidence" value="ECO:0007669"/>
    <property type="project" value="TreeGrafter"/>
</dbReference>
<dbReference type="EMBL" id="CP066681">
    <property type="protein sequence ID" value="QQG35555.1"/>
    <property type="molecule type" value="Genomic_DNA"/>
</dbReference>
<accession>A0A7T5R122</accession>
<feature type="binding site" evidence="8">
    <location>
        <position position="105"/>
    </location>
    <ligand>
        <name>Fe cation</name>
        <dbReference type="ChEBI" id="CHEBI:24875"/>
    </ligand>
</feature>
<dbReference type="Proteomes" id="UP000595362">
    <property type="component" value="Chromosome"/>
</dbReference>
<dbReference type="AlphaFoldDB" id="A0A7T5R122"/>
<dbReference type="GO" id="GO:0008270">
    <property type="term" value="F:zinc ion binding"/>
    <property type="evidence" value="ECO:0007669"/>
    <property type="project" value="TreeGrafter"/>
</dbReference>
<dbReference type="InterPro" id="IPR036390">
    <property type="entry name" value="WH_DNA-bd_sf"/>
</dbReference>
<evidence type="ECO:0000256" key="6">
    <source>
        <dbReference type="ARBA" id="ARBA00023125"/>
    </source>
</evidence>
<dbReference type="PANTHER" id="PTHR33202">
    <property type="entry name" value="ZINC UPTAKE REGULATION PROTEIN"/>
    <property type="match status" value="1"/>
</dbReference>
<proteinExistence type="inferred from homology"/>
<evidence type="ECO:0000313" key="9">
    <source>
        <dbReference type="EMBL" id="QQG35555.1"/>
    </source>
</evidence>
<comment type="cofactor">
    <cofactor evidence="8">
        <name>Mn(2+)</name>
        <dbReference type="ChEBI" id="CHEBI:29035"/>
    </cofactor>
    <cofactor evidence="8">
        <name>Fe(2+)</name>
        <dbReference type="ChEBI" id="CHEBI:29033"/>
    </cofactor>
    <text evidence="8">Binds 1 Mn(2+) or Fe(2+) ion per subunit.</text>
</comment>
<dbReference type="GO" id="GO:0003700">
    <property type="term" value="F:DNA-binding transcription factor activity"/>
    <property type="evidence" value="ECO:0007669"/>
    <property type="project" value="InterPro"/>
</dbReference>
<evidence type="ECO:0000256" key="1">
    <source>
        <dbReference type="ARBA" id="ARBA00007957"/>
    </source>
</evidence>
<dbReference type="GO" id="GO:0000976">
    <property type="term" value="F:transcription cis-regulatory region binding"/>
    <property type="evidence" value="ECO:0007669"/>
    <property type="project" value="TreeGrafter"/>
</dbReference>
<evidence type="ECO:0000256" key="7">
    <source>
        <dbReference type="ARBA" id="ARBA00023163"/>
    </source>
</evidence>
<dbReference type="InterPro" id="IPR043135">
    <property type="entry name" value="Fur_C"/>
</dbReference>
<keyword evidence="5" id="KW-0805">Transcription regulation</keyword>
<dbReference type="InterPro" id="IPR002481">
    <property type="entry name" value="FUR"/>
</dbReference>
<reference evidence="9 10" key="1">
    <citation type="submission" date="2020-07" db="EMBL/GenBank/DDBJ databases">
        <title>Huge and variable diversity of episymbiotic CPR bacteria and DPANN archaea in groundwater ecosystems.</title>
        <authorList>
            <person name="He C.Y."/>
            <person name="Keren R."/>
            <person name="Whittaker M."/>
            <person name="Farag I.F."/>
            <person name="Doudna J."/>
            <person name="Cate J.H.D."/>
            <person name="Banfield J.F."/>
        </authorList>
    </citation>
    <scope>NUCLEOTIDE SEQUENCE [LARGE SCALE GENOMIC DNA]</scope>
    <source>
        <strain evidence="9">NC_groundwater_70_Ag_B-0.1um_54_66</strain>
    </source>
</reference>
<protein>
    <submittedName>
        <fullName evidence="9">Transcriptional repressor</fullName>
    </submittedName>
</protein>
<dbReference type="Gene3D" id="3.30.1490.190">
    <property type="match status" value="1"/>
</dbReference>
<dbReference type="GO" id="GO:0045892">
    <property type="term" value="P:negative regulation of DNA-templated transcription"/>
    <property type="evidence" value="ECO:0007669"/>
    <property type="project" value="TreeGrafter"/>
</dbReference>
<keyword evidence="2" id="KW-0678">Repressor</keyword>
<dbReference type="Gene3D" id="1.10.10.10">
    <property type="entry name" value="Winged helix-like DNA-binding domain superfamily/Winged helix DNA-binding domain"/>
    <property type="match status" value="1"/>
</dbReference>
<keyword evidence="6" id="KW-0238">DNA-binding</keyword>
<dbReference type="FunFam" id="1.10.10.10:FF:000051">
    <property type="entry name" value="Fur family transcriptional regulator"/>
    <property type="match status" value="1"/>
</dbReference>
<evidence type="ECO:0000256" key="3">
    <source>
        <dbReference type="ARBA" id="ARBA00022723"/>
    </source>
</evidence>
<keyword evidence="4" id="KW-0862">Zinc</keyword>
<dbReference type="CDD" id="cd07153">
    <property type="entry name" value="Fur_like"/>
    <property type="match status" value="1"/>
</dbReference>
<keyword evidence="7" id="KW-0804">Transcription</keyword>
<name>A0A7T5R122_9BACT</name>
<dbReference type="PANTHER" id="PTHR33202:SF7">
    <property type="entry name" value="FERRIC UPTAKE REGULATION PROTEIN"/>
    <property type="match status" value="1"/>
</dbReference>
<dbReference type="Pfam" id="PF01475">
    <property type="entry name" value="FUR"/>
    <property type="match status" value="1"/>
</dbReference>
<evidence type="ECO:0000313" key="10">
    <source>
        <dbReference type="Proteomes" id="UP000595362"/>
    </source>
</evidence>
<dbReference type="SUPFAM" id="SSF46785">
    <property type="entry name" value="Winged helix' DNA-binding domain"/>
    <property type="match status" value="1"/>
</dbReference>
<organism evidence="9 10">
    <name type="scientific">Micavibrio aeruginosavorus</name>
    <dbReference type="NCBI Taxonomy" id="349221"/>
    <lineage>
        <taxon>Bacteria</taxon>
        <taxon>Pseudomonadati</taxon>
        <taxon>Bdellovibrionota</taxon>
        <taxon>Bdellovibrionia</taxon>
        <taxon>Bdellovibrionales</taxon>
        <taxon>Pseudobdellovibrionaceae</taxon>
        <taxon>Micavibrio</taxon>
    </lineage>
</organism>
<comment type="similarity">
    <text evidence="1">Belongs to the Fur family.</text>
</comment>
<gene>
    <name evidence="9" type="ORF">HYS17_08480</name>
</gene>
<feature type="binding site" evidence="8">
    <location>
        <position position="84"/>
    </location>
    <ligand>
        <name>Fe cation</name>
        <dbReference type="ChEBI" id="CHEBI:24875"/>
    </ligand>
</feature>
<evidence type="ECO:0000256" key="5">
    <source>
        <dbReference type="ARBA" id="ARBA00023015"/>
    </source>
</evidence>